<proteinExistence type="predicted"/>
<dbReference type="Gene3D" id="1.10.287.130">
    <property type="match status" value="1"/>
</dbReference>
<dbReference type="Pfam" id="PF02518">
    <property type="entry name" value="HATPase_c"/>
    <property type="match status" value="1"/>
</dbReference>
<dbReference type="PRINTS" id="PR00344">
    <property type="entry name" value="BCTRLSENSOR"/>
</dbReference>
<dbReference type="SMART" id="SM00220">
    <property type="entry name" value="S_TKc"/>
    <property type="match status" value="1"/>
</dbReference>
<feature type="domain" description="Protein kinase" evidence="3">
    <location>
        <begin position="7"/>
        <end position="267"/>
    </location>
</feature>
<evidence type="ECO:0000256" key="2">
    <source>
        <dbReference type="ARBA" id="ARBA00012438"/>
    </source>
</evidence>
<dbReference type="CDD" id="cd14014">
    <property type="entry name" value="STKc_PknB_like"/>
    <property type="match status" value="1"/>
</dbReference>
<dbReference type="RefSeq" id="WP_237382600.1">
    <property type="nucleotide sequence ID" value="NZ_CP071793.1"/>
</dbReference>
<dbReference type="Pfam" id="PF00069">
    <property type="entry name" value="Pkinase"/>
    <property type="match status" value="1"/>
</dbReference>
<reference evidence="5" key="1">
    <citation type="submission" date="2021-03" db="EMBL/GenBank/DDBJ databases">
        <title>Acanthopleuribacteraceae sp. M133.</title>
        <authorList>
            <person name="Wang G."/>
        </authorList>
    </citation>
    <scope>NUCLEOTIDE SEQUENCE</scope>
    <source>
        <strain evidence="5">M133</strain>
    </source>
</reference>
<evidence type="ECO:0000313" key="5">
    <source>
        <dbReference type="EMBL" id="QTD52492.1"/>
    </source>
</evidence>
<dbReference type="GO" id="GO:0004673">
    <property type="term" value="F:protein histidine kinase activity"/>
    <property type="evidence" value="ECO:0007669"/>
    <property type="project" value="UniProtKB-EC"/>
</dbReference>
<dbReference type="PROSITE" id="PS50109">
    <property type="entry name" value="HIS_KIN"/>
    <property type="match status" value="1"/>
</dbReference>
<dbReference type="InterPro" id="IPR005467">
    <property type="entry name" value="His_kinase_dom"/>
</dbReference>
<dbReference type="Gene3D" id="1.10.510.10">
    <property type="entry name" value="Transferase(Phosphotransferase) domain 1"/>
    <property type="match status" value="1"/>
</dbReference>
<comment type="catalytic activity">
    <reaction evidence="1">
        <text>ATP + protein L-histidine = ADP + protein N-phospho-L-histidine.</text>
        <dbReference type="EC" id="2.7.13.3"/>
    </reaction>
</comment>
<dbReference type="InterPro" id="IPR041664">
    <property type="entry name" value="AAA_16"/>
</dbReference>
<evidence type="ECO:0000259" key="4">
    <source>
        <dbReference type="PROSITE" id="PS50109"/>
    </source>
</evidence>
<dbReference type="SUPFAM" id="SSF56112">
    <property type="entry name" value="Protein kinase-like (PK-like)"/>
    <property type="match status" value="1"/>
</dbReference>
<dbReference type="EC" id="2.7.13.3" evidence="2"/>
<dbReference type="InterPro" id="IPR029016">
    <property type="entry name" value="GAF-like_dom_sf"/>
</dbReference>
<evidence type="ECO:0000313" key="6">
    <source>
        <dbReference type="Proteomes" id="UP000663929"/>
    </source>
</evidence>
<dbReference type="InterPro" id="IPR011009">
    <property type="entry name" value="Kinase-like_dom_sf"/>
</dbReference>
<dbReference type="PANTHER" id="PTHR43642:SF1">
    <property type="entry name" value="HYBRID SIGNAL TRANSDUCTION HISTIDINE KINASE G"/>
    <property type="match status" value="1"/>
</dbReference>
<dbReference type="Gene3D" id="3.30.450.40">
    <property type="match status" value="1"/>
</dbReference>
<evidence type="ECO:0000256" key="1">
    <source>
        <dbReference type="ARBA" id="ARBA00000085"/>
    </source>
</evidence>
<dbReference type="SMART" id="SM00387">
    <property type="entry name" value="HATPase_c"/>
    <property type="match status" value="1"/>
</dbReference>
<name>A0A8A4TTY0_SULCO</name>
<keyword evidence="6" id="KW-1185">Reference proteome</keyword>
<dbReference type="PROSITE" id="PS50011">
    <property type="entry name" value="PROTEIN_KINASE_DOM"/>
    <property type="match status" value="1"/>
</dbReference>
<accession>A0A8A4TTY0</accession>
<dbReference type="InterPro" id="IPR003018">
    <property type="entry name" value="GAF"/>
</dbReference>
<dbReference type="EMBL" id="CP071793">
    <property type="protein sequence ID" value="QTD52492.1"/>
    <property type="molecule type" value="Genomic_DNA"/>
</dbReference>
<sequence length="1793" mass="200838">MIAFKAFEVHRTLFQGRNSIVVSASCKATRKPVILKILRENRASPERIARFHFEFELTRELFSDRVIEAQSLEHDRHYWFLVLENFGGSSLDQLALAGGLSIGDFLDLALKMVDALAFIHSRGVVHKDVNPANVVLNRDTGALKFIDFGISTRLAFEQASFDNVHRLEGTPAYFSPEQTGRVAIGLDYRSDYYSLGVTFYHLLAGRLPFTDGDMAALVHAHLARDPEPLHLLNTSTPAILASIVAKLMAKDPTHRYQSAAGLRTDLLRCRRSWKSKGVIEPFPLGERDLPIRFQISTRLYGRERELARLQSALEGVEAREADLLSIPGYSGVGKTSLVRALYRPLTEKRGLFVSGKFEQLSRSRPYHSLIQAFRGMLNHLLAEPEPVLHRWRQRFRTALDPNGILLTEVLPELKRLTGAFAPVEELEPGKAQARFNLTLRRFLETFLAQGRPLVVFLDDVQWVDGGSLDFLENLLTYSPPKGLLFIGAYRDNEVDGTHPLTLFMDRLNRAGKALEHIALQPLTLRDTAELIGDSLHRSEDEVGDLAATAHARTGGNPFFLKAVLKDLHDQKAIYLSRDKTRWMWDTQAAIAKDITPNVLALVEKELLRLPGDGREALRCAAYLGHRFELRILAAILDVPRGVALDRLWPALNKGLILPLDDGYKLVGRRGDSSAPDRTISFKFAHDRIQQTAYDLVPEPSRAELHWRIGQYLRKEEGLTGSAFFEMVDQLNLGDGAARRDERILLAKLNLDASRQARAAAAFEPMYRYAVQGLRLLDQRTDRAQPGRSLASLPPEEQVTAQLLYGEAVEAAFLSGLFDRLPDLVEALLGRVDDPSVRLKAHETLVQYYRTQGDHRTALEYGSRILAELGVTLPTEPDAGYLRQRLKRIEDLLIDRPIAHLAELPQMTDPTKLAAMRILDQLILCMGSLSTDLYPYAPVNQVLLSIEHGNTDTSINAYCFYGCFVCAATGDYQAAYAFYKLSMALIDKLGARRHEPSVANQAGLFIRPFKEPIPAIAADLEGQYERGLQHGDIHISVNSFNTQGAVLFAGGRNLDRVVQVFSKSEEILRRWKNDFFLEWQNFNMQVAVNLQRACAEPWRLRGPFFDEQAYHQRPDTQKNHITLLLASAFGTMLRFLFGRFDAAAATALPHADTHIVGVGIAATVLATFRALAHLALWPNAAPDRRESLWAAITDDLERLRRWAESCPGNFAASVHLIEAERARVLGRDREAGEAYDAAIECARASGNLLHETLAFELAARYHLQKGRERQAAYHLRDAHYACHRWGARSKIRHLEATYPHLLEAPTPHLHTSDHTTVDITGQQDSALLDLTAMAEAAHAISGELAFDRLLPQSLKTLVAHAGAQRGSLILRDNDAPVLRASFEADTRNGSRLDRAAIEHCGERMPVTWVRFVWNTGQTLTSEHRQDRDTPLDGDPYVVRVAPKSLLVTPILLQERIIGILHLEHRTCAGLFTLPRLKVIRLLCAQAAISIEHANLYRDMEQRVFERTEALEGALDRLEAQHLDLKRVQGHLVHHEKMSSLRPLTAGIAHEINNPTCIVDTVNQNLIRDMGKFRGELLEMAGEDAPAEILDFLKRRLDGFVAGLAKIDNGARRIRNLVEDLKTFTHHDEAEEKRVELVSGLRATVNLVRSTLGPNIRLECRFDANPVLECRPGQLDQVYLNLLMNAQQALARRWGSQPDGTLVIATRMDRDEVHIRFEDNGCGMDPHTRARIFDPFFTTRPVGKGTGLGLTIAYGIVSEHGGRIEVDSIEDEGTTITVVLPLRAKQGPAPESSPE</sequence>
<dbReference type="GO" id="GO:0005524">
    <property type="term" value="F:ATP binding"/>
    <property type="evidence" value="ECO:0007669"/>
    <property type="project" value="InterPro"/>
</dbReference>
<dbReference type="KEGG" id="scor:J3U87_08470"/>
<dbReference type="SUPFAM" id="SSF52540">
    <property type="entry name" value="P-loop containing nucleoside triphosphate hydrolases"/>
    <property type="match status" value="1"/>
</dbReference>
<dbReference type="InterPro" id="IPR000719">
    <property type="entry name" value="Prot_kinase_dom"/>
</dbReference>
<dbReference type="Proteomes" id="UP000663929">
    <property type="component" value="Chromosome"/>
</dbReference>
<gene>
    <name evidence="5" type="ORF">J3U87_08470</name>
</gene>
<dbReference type="Gene3D" id="3.30.200.20">
    <property type="entry name" value="Phosphorylase Kinase, domain 1"/>
    <property type="match status" value="1"/>
</dbReference>
<dbReference type="Pfam" id="PF13191">
    <property type="entry name" value="AAA_16"/>
    <property type="match status" value="1"/>
</dbReference>
<dbReference type="InterPro" id="IPR036890">
    <property type="entry name" value="HATPase_C_sf"/>
</dbReference>
<evidence type="ECO:0000259" key="3">
    <source>
        <dbReference type="PROSITE" id="PS50011"/>
    </source>
</evidence>
<protein>
    <recommendedName>
        <fullName evidence="2">histidine kinase</fullName>
        <ecNumber evidence="2">2.7.13.3</ecNumber>
    </recommendedName>
</protein>
<dbReference type="InterPro" id="IPR003594">
    <property type="entry name" value="HATPase_dom"/>
</dbReference>
<dbReference type="InterPro" id="IPR053159">
    <property type="entry name" value="Hybrid_Histidine_Kinase"/>
</dbReference>
<dbReference type="Gene3D" id="3.30.565.10">
    <property type="entry name" value="Histidine kinase-like ATPase, C-terminal domain"/>
    <property type="match status" value="1"/>
</dbReference>
<dbReference type="Gene3D" id="3.40.50.300">
    <property type="entry name" value="P-loop containing nucleotide triphosphate hydrolases"/>
    <property type="match status" value="1"/>
</dbReference>
<dbReference type="InterPro" id="IPR004358">
    <property type="entry name" value="Sig_transdc_His_kin-like_C"/>
</dbReference>
<dbReference type="InterPro" id="IPR027417">
    <property type="entry name" value="P-loop_NTPase"/>
</dbReference>
<dbReference type="Pfam" id="PF01590">
    <property type="entry name" value="GAF"/>
    <property type="match status" value="1"/>
</dbReference>
<feature type="domain" description="Histidine kinase" evidence="4">
    <location>
        <begin position="1545"/>
        <end position="1782"/>
    </location>
</feature>
<dbReference type="PANTHER" id="PTHR43642">
    <property type="entry name" value="HYBRID SIGNAL TRANSDUCTION HISTIDINE KINASE G"/>
    <property type="match status" value="1"/>
</dbReference>
<dbReference type="SUPFAM" id="SSF55781">
    <property type="entry name" value="GAF domain-like"/>
    <property type="match status" value="1"/>
</dbReference>
<dbReference type="SUPFAM" id="SSF55874">
    <property type="entry name" value="ATPase domain of HSP90 chaperone/DNA topoisomerase II/histidine kinase"/>
    <property type="match status" value="1"/>
</dbReference>
<dbReference type="SMART" id="SM00065">
    <property type="entry name" value="GAF"/>
    <property type="match status" value="1"/>
</dbReference>
<organism evidence="5 6">
    <name type="scientific">Sulfidibacter corallicola</name>
    <dbReference type="NCBI Taxonomy" id="2818388"/>
    <lineage>
        <taxon>Bacteria</taxon>
        <taxon>Pseudomonadati</taxon>
        <taxon>Acidobacteriota</taxon>
        <taxon>Holophagae</taxon>
        <taxon>Acanthopleuribacterales</taxon>
        <taxon>Acanthopleuribacteraceae</taxon>
        <taxon>Sulfidibacter</taxon>
    </lineage>
</organism>